<keyword evidence="1" id="KW-0812">Transmembrane</keyword>
<evidence type="ECO:0000256" key="1">
    <source>
        <dbReference type="SAM" id="Phobius"/>
    </source>
</evidence>
<comment type="caution">
    <text evidence="2">The sequence shown here is derived from an EMBL/GenBank/DDBJ whole genome shotgun (WGS) entry which is preliminary data.</text>
</comment>
<gene>
    <name evidence="2" type="ORF">QUW46_05235</name>
</gene>
<keyword evidence="1" id="KW-1133">Transmembrane helix</keyword>
<organism evidence="2 3">
    <name type="scientific">Limosilactobacillus panis</name>
    <dbReference type="NCBI Taxonomy" id="47493"/>
    <lineage>
        <taxon>Bacteria</taxon>
        <taxon>Bacillati</taxon>
        <taxon>Bacillota</taxon>
        <taxon>Bacilli</taxon>
        <taxon>Lactobacillales</taxon>
        <taxon>Lactobacillaceae</taxon>
        <taxon>Limosilactobacillus</taxon>
    </lineage>
</organism>
<keyword evidence="1" id="KW-0472">Membrane</keyword>
<evidence type="ECO:0000313" key="2">
    <source>
        <dbReference type="EMBL" id="MDM8333973.1"/>
    </source>
</evidence>
<reference evidence="2 3" key="3">
    <citation type="submission" date="2023-06" db="EMBL/GenBank/DDBJ databases">
        <authorList>
            <person name="Zeman M."/>
            <person name="Kubasova T."/>
            <person name="Jahodarova E."/>
            <person name="Nykrynova M."/>
            <person name="Rychlik I."/>
        </authorList>
    </citation>
    <scope>NUCLEOTIDE SEQUENCE [LARGE SCALE GENOMIC DNA]</scope>
    <source>
        <strain evidence="2 3">105_WCHN</strain>
    </source>
</reference>
<proteinExistence type="predicted"/>
<feature type="transmembrane region" description="Helical" evidence="1">
    <location>
        <begin position="12"/>
        <end position="32"/>
    </location>
</feature>
<reference evidence="3" key="2">
    <citation type="submission" date="2023-06" db="EMBL/GenBank/DDBJ databases">
        <title>Identification and characterization of horizontal gene transfer across gut microbiota members of farm animals based on homology search.</title>
        <authorList>
            <person name="Zeman M."/>
            <person name="Kubasova T."/>
            <person name="Jahodarova E."/>
            <person name="Nykrynova M."/>
            <person name="Rychlik I."/>
        </authorList>
    </citation>
    <scope>NUCLEOTIDE SEQUENCE [LARGE SCALE GENOMIC DNA]</scope>
    <source>
        <strain evidence="3">105_WCHN</strain>
    </source>
</reference>
<reference evidence="2 3" key="1">
    <citation type="submission" date="2023-06" db="EMBL/GenBank/DDBJ databases">
        <title>Identification and characterization of horizontal gene transfer across gut microbiota members of farm animals based on homology search.</title>
        <authorList>
            <person name="Schwarzerova J."/>
            <person name="Nykrynova M."/>
            <person name="Jureckova K."/>
            <person name="Cejkova D."/>
            <person name="Rychlik I."/>
        </authorList>
    </citation>
    <scope>NUCLEOTIDE SEQUENCE [LARGE SCALE GENOMIC DNA]</scope>
    <source>
        <strain evidence="2 3">105_WCHN</strain>
    </source>
</reference>
<evidence type="ECO:0000313" key="3">
    <source>
        <dbReference type="Proteomes" id="UP001529423"/>
    </source>
</evidence>
<name>A0ABT7VML0_9LACO</name>
<sequence>MTELNNTANPWLVPITLGASGLAGFVAGKLFGNRPFSAGRALKIIRHDFSREGTITGSWIDHRQTPFQRYAVKTSAYQGGLTRLEDGEPVNYEFKVDAYTGSLLELKRLGDNEE</sequence>
<dbReference type="Proteomes" id="UP001529423">
    <property type="component" value="Unassembled WGS sequence"/>
</dbReference>
<dbReference type="EMBL" id="JAUDEO010000024">
    <property type="protein sequence ID" value="MDM8333973.1"/>
    <property type="molecule type" value="Genomic_DNA"/>
</dbReference>
<accession>A0ABT7VML0</accession>
<keyword evidence="3" id="KW-1185">Reference proteome</keyword>
<dbReference type="RefSeq" id="WP_289560165.1">
    <property type="nucleotide sequence ID" value="NZ_JAUDEO010000024.1"/>
</dbReference>
<protein>
    <submittedName>
        <fullName evidence="2">PepSY domain-containing protein</fullName>
    </submittedName>
</protein>